<dbReference type="PANTHER" id="PTHR32089:SF112">
    <property type="entry name" value="LYSOZYME-LIKE PROTEIN-RELATED"/>
    <property type="match status" value="1"/>
</dbReference>
<sequence length="537" mass="56626">MRLLSRTRIGMRLVIALGTVVALFVAAALFGFTALSSDDAAIAKVRHLQQLTRDVQEIKYYNSDVSGWQVSYAWEAMKGDPAAAVDPSASTRAGYLDVAARCKKFLAGIDQTYMTGSERRTLASIIDGWNSFFAMDDQIVALYKKADHKSVDKANAMIGGPSWDIYAKILDETATMLKSTQARSDAAAQAASDHSKRAQKEMAAALLLAFVAALSMVWLVRRSIAGPLEVTTEALRRMGRKDLTVRVETDDRGELGEMAHAINEATAALRDTITTVKSDAARLAQASTTMQRANAEILGGTQIASELVQEAAGSATEVSHNTQSIAAGTEEMGLSISEISRSASEAASVAESAVSAAADASDRIDRLGAASQEIGAVVATINAIAEQTNLLALNATIEAARAGEMGKGFAVVATEVKELASETARATEDISARVAGIQHETAEAVATIRGISNVIGRVSDHVTTIASAVEEQSATTSSMSASVHHAALGSTQMVDHVKRVAGIVDETDTAVQANTRTLEDLTRMAATMDEVTATFVV</sequence>
<evidence type="ECO:0000259" key="6">
    <source>
        <dbReference type="PROSITE" id="PS50111"/>
    </source>
</evidence>
<dbReference type="SUPFAM" id="SSF58104">
    <property type="entry name" value="Methyl-accepting chemotaxis protein (MCP) signaling domain"/>
    <property type="match status" value="1"/>
</dbReference>
<dbReference type="InterPro" id="IPR004089">
    <property type="entry name" value="MCPsignal_dom"/>
</dbReference>
<dbReference type="PRINTS" id="PR00260">
    <property type="entry name" value="CHEMTRNSDUCR"/>
</dbReference>
<protein>
    <submittedName>
        <fullName evidence="8">Methyl-accepting chemotaxis protein</fullName>
    </submittedName>
</protein>
<evidence type="ECO:0000256" key="2">
    <source>
        <dbReference type="ARBA" id="ARBA00022989"/>
    </source>
</evidence>
<evidence type="ECO:0000256" key="4">
    <source>
        <dbReference type="ARBA" id="ARBA00029447"/>
    </source>
</evidence>
<keyword evidence="9" id="KW-1185">Reference proteome</keyword>
<keyword evidence="1" id="KW-0812">Transmembrane</keyword>
<dbReference type="SMART" id="SM00304">
    <property type="entry name" value="HAMP"/>
    <property type="match status" value="2"/>
</dbReference>
<organism evidence="8 9">
    <name type="scientific">Nocardioides panacihumi</name>
    <dbReference type="NCBI Taxonomy" id="400774"/>
    <lineage>
        <taxon>Bacteria</taxon>
        <taxon>Bacillati</taxon>
        <taxon>Actinomycetota</taxon>
        <taxon>Actinomycetes</taxon>
        <taxon>Propionibacteriales</taxon>
        <taxon>Nocardioidaceae</taxon>
        <taxon>Nocardioides</taxon>
    </lineage>
</organism>
<dbReference type="CDD" id="cd06225">
    <property type="entry name" value="HAMP"/>
    <property type="match status" value="1"/>
</dbReference>
<evidence type="ECO:0000313" key="9">
    <source>
        <dbReference type="Proteomes" id="UP001500571"/>
    </source>
</evidence>
<evidence type="ECO:0000256" key="1">
    <source>
        <dbReference type="ARBA" id="ARBA00022692"/>
    </source>
</evidence>
<proteinExistence type="inferred from homology"/>
<evidence type="ECO:0000256" key="5">
    <source>
        <dbReference type="PROSITE-ProRule" id="PRU00284"/>
    </source>
</evidence>
<accession>A0ABN2RW11</accession>
<dbReference type="PROSITE" id="PS50111">
    <property type="entry name" value="CHEMOTAXIS_TRANSDUC_2"/>
    <property type="match status" value="1"/>
</dbReference>
<dbReference type="InterPro" id="IPR004090">
    <property type="entry name" value="Chemotax_Me-accpt_rcpt"/>
</dbReference>
<dbReference type="RefSeq" id="WP_344048241.1">
    <property type="nucleotide sequence ID" value="NZ_BAAAPB010000006.1"/>
</dbReference>
<dbReference type="PANTHER" id="PTHR32089">
    <property type="entry name" value="METHYL-ACCEPTING CHEMOTAXIS PROTEIN MCPB"/>
    <property type="match status" value="1"/>
</dbReference>
<dbReference type="EMBL" id="BAAAPB010000006">
    <property type="protein sequence ID" value="GAA1975938.1"/>
    <property type="molecule type" value="Genomic_DNA"/>
</dbReference>
<keyword evidence="2" id="KW-0472">Membrane</keyword>
<gene>
    <name evidence="8" type="ORF">GCM10009798_41500</name>
</gene>
<dbReference type="PROSITE" id="PS50885">
    <property type="entry name" value="HAMP"/>
    <property type="match status" value="1"/>
</dbReference>
<comment type="similarity">
    <text evidence="4">Belongs to the methyl-accepting chemotaxis (MCP) protein family.</text>
</comment>
<evidence type="ECO:0000313" key="8">
    <source>
        <dbReference type="EMBL" id="GAA1975938.1"/>
    </source>
</evidence>
<dbReference type="Proteomes" id="UP001500571">
    <property type="component" value="Unassembled WGS sequence"/>
</dbReference>
<dbReference type="Pfam" id="PF00672">
    <property type="entry name" value="HAMP"/>
    <property type="match status" value="1"/>
</dbReference>
<dbReference type="SMART" id="SM00283">
    <property type="entry name" value="MA"/>
    <property type="match status" value="1"/>
</dbReference>
<keyword evidence="3 5" id="KW-0807">Transducer</keyword>
<feature type="domain" description="HAMP" evidence="7">
    <location>
        <begin position="222"/>
        <end position="274"/>
    </location>
</feature>
<evidence type="ECO:0000256" key="3">
    <source>
        <dbReference type="ARBA" id="ARBA00023224"/>
    </source>
</evidence>
<comment type="caution">
    <text evidence="8">The sequence shown here is derived from an EMBL/GenBank/DDBJ whole genome shotgun (WGS) entry which is preliminary data.</text>
</comment>
<dbReference type="Pfam" id="PF00015">
    <property type="entry name" value="MCPsignal"/>
    <property type="match status" value="1"/>
</dbReference>
<dbReference type="Gene3D" id="1.10.287.950">
    <property type="entry name" value="Methyl-accepting chemotaxis protein"/>
    <property type="match status" value="1"/>
</dbReference>
<name>A0ABN2RW11_9ACTN</name>
<evidence type="ECO:0000259" key="7">
    <source>
        <dbReference type="PROSITE" id="PS50885"/>
    </source>
</evidence>
<keyword evidence="2" id="KW-1133">Transmembrane helix</keyword>
<dbReference type="InterPro" id="IPR003660">
    <property type="entry name" value="HAMP_dom"/>
</dbReference>
<feature type="domain" description="Methyl-accepting transducer" evidence="6">
    <location>
        <begin position="279"/>
        <end position="522"/>
    </location>
</feature>
<reference evidence="8 9" key="1">
    <citation type="journal article" date="2019" name="Int. J. Syst. Evol. Microbiol.">
        <title>The Global Catalogue of Microorganisms (GCM) 10K type strain sequencing project: providing services to taxonomists for standard genome sequencing and annotation.</title>
        <authorList>
            <consortium name="The Broad Institute Genomics Platform"/>
            <consortium name="The Broad Institute Genome Sequencing Center for Infectious Disease"/>
            <person name="Wu L."/>
            <person name="Ma J."/>
        </authorList>
    </citation>
    <scope>NUCLEOTIDE SEQUENCE [LARGE SCALE GENOMIC DNA]</scope>
    <source>
        <strain evidence="8 9">JCM 15309</strain>
    </source>
</reference>